<proteinExistence type="predicted"/>
<evidence type="ECO:0000313" key="2">
    <source>
        <dbReference type="EMBL" id="MBX65815.1"/>
    </source>
</evidence>
<name>A0A2P2QFX8_RHIMU</name>
<dbReference type="EMBL" id="GGEC01085331">
    <property type="protein sequence ID" value="MBX65815.1"/>
    <property type="molecule type" value="Transcribed_RNA"/>
</dbReference>
<accession>A0A2P2QFX8</accession>
<keyword evidence="1" id="KW-0812">Transmembrane</keyword>
<protein>
    <submittedName>
        <fullName evidence="2">Uncharacterized protein</fullName>
    </submittedName>
</protein>
<dbReference type="AlphaFoldDB" id="A0A2P2QFX8"/>
<keyword evidence="1" id="KW-1133">Transmembrane helix</keyword>
<feature type="transmembrane region" description="Helical" evidence="1">
    <location>
        <begin position="12"/>
        <end position="33"/>
    </location>
</feature>
<reference evidence="2" key="1">
    <citation type="submission" date="2018-02" db="EMBL/GenBank/DDBJ databases">
        <title>Rhizophora mucronata_Transcriptome.</title>
        <authorList>
            <person name="Meera S.P."/>
            <person name="Sreeshan A."/>
            <person name="Augustine A."/>
        </authorList>
    </citation>
    <scope>NUCLEOTIDE SEQUENCE</scope>
    <source>
        <tissue evidence="2">Leaf</tissue>
    </source>
</reference>
<organism evidence="2">
    <name type="scientific">Rhizophora mucronata</name>
    <name type="common">Asiatic mangrove</name>
    <dbReference type="NCBI Taxonomy" id="61149"/>
    <lineage>
        <taxon>Eukaryota</taxon>
        <taxon>Viridiplantae</taxon>
        <taxon>Streptophyta</taxon>
        <taxon>Embryophyta</taxon>
        <taxon>Tracheophyta</taxon>
        <taxon>Spermatophyta</taxon>
        <taxon>Magnoliopsida</taxon>
        <taxon>eudicotyledons</taxon>
        <taxon>Gunneridae</taxon>
        <taxon>Pentapetalae</taxon>
        <taxon>rosids</taxon>
        <taxon>fabids</taxon>
        <taxon>Malpighiales</taxon>
        <taxon>Rhizophoraceae</taxon>
        <taxon>Rhizophora</taxon>
    </lineage>
</organism>
<evidence type="ECO:0000256" key="1">
    <source>
        <dbReference type="SAM" id="Phobius"/>
    </source>
</evidence>
<keyword evidence="1" id="KW-0472">Membrane</keyword>
<sequence length="45" mass="5098">MVRTPTPPPRGMLLWLTKLVWLANCFIVTILLFSSSLKKGTIIQL</sequence>